<evidence type="ECO:0000313" key="3">
    <source>
        <dbReference type="Proteomes" id="UP000765509"/>
    </source>
</evidence>
<proteinExistence type="predicted"/>
<organism evidence="2 3">
    <name type="scientific">Austropuccinia psidii MF-1</name>
    <dbReference type="NCBI Taxonomy" id="1389203"/>
    <lineage>
        <taxon>Eukaryota</taxon>
        <taxon>Fungi</taxon>
        <taxon>Dikarya</taxon>
        <taxon>Basidiomycota</taxon>
        <taxon>Pucciniomycotina</taxon>
        <taxon>Pucciniomycetes</taxon>
        <taxon>Pucciniales</taxon>
        <taxon>Sphaerophragmiaceae</taxon>
        <taxon>Austropuccinia</taxon>
    </lineage>
</organism>
<dbReference type="EMBL" id="AVOT02024986">
    <property type="protein sequence ID" value="MBW0515999.1"/>
    <property type="molecule type" value="Genomic_DNA"/>
</dbReference>
<keyword evidence="3" id="KW-1185">Reference proteome</keyword>
<feature type="region of interest" description="Disordered" evidence="1">
    <location>
        <begin position="79"/>
        <end position="100"/>
    </location>
</feature>
<comment type="caution">
    <text evidence="2">The sequence shown here is derived from an EMBL/GenBank/DDBJ whole genome shotgun (WGS) entry which is preliminary data.</text>
</comment>
<evidence type="ECO:0000256" key="1">
    <source>
        <dbReference type="SAM" id="MobiDB-lite"/>
    </source>
</evidence>
<dbReference type="Proteomes" id="UP000765509">
    <property type="component" value="Unassembled WGS sequence"/>
</dbReference>
<name>A0A9Q3E729_9BASI</name>
<evidence type="ECO:0000313" key="2">
    <source>
        <dbReference type="EMBL" id="MBW0515999.1"/>
    </source>
</evidence>
<gene>
    <name evidence="2" type="ORF">O181_055714</name>
</gene>
<protein>
    <submittedName>
        <fullName evidence="2">Uncharacterized protein</fullName>
    </submittedName>
</protein>
<dbReference type="AlphaFoldDB" id="A0A9Q3E729"/>
<sequence>MQHLIFQSTFPLRKHIINHPVSSDFDQTEMSLFMRKASQFFICMIYIVALLSVSKEAHGQPIPQSRIRAGDVMKHHVTTGGWRKTSSPPHRTKPHPHGVVLKANGRRRRPLAAVYVEPVLWDPYSDGGFGK</sequence>
<reference evidence="2" key="1">
    <citation type="submission" date="2021-03" db="EMBL/GenBank/DDBJ databases">
        <title>Draft genome sequence of rust myrtle Austropuccinia psidii MF-1, a brazilian biotype.</title>
        <authorList>
            <person name="Quecine M.C."/>
            <person name="Pachon D.M.R."/>
            <person name="Bonatelli M.L."/>
            <person name="Correr F.H."/>
            <person name="Franceschini L.M."/>
            <person name="Leite T.F."/>
            <person name="Margarido G.R.A."/>
            <person name="Almeida C.A."/>
            <person name="Ferrarezi J.A."/>
            <person name="Labate C.A."/>
        </authorList>
    </citation>
    <scope>NUCLEOTIDE SEQUENCE</scope>
    <source>
        <strain evidence="2">MF-1</strain>
    </source>
</reference>
<accession>A0A9Q3E729</accession>